<dbReference type="InterPro" id="IPR027417">
    <property type="entry name" value="P-loop_NTPase"/>
</dbReference>
<dbReference type="InterPro" id="IPR003593">
    <property type="entry name" value="AAA+_ATPase"/>
</dbReference>
<organism evidence="10 11">
    <name type="scientific">Thomasclavelia cocleata</name>
    <dbReference type="NCBI Taxonomy" id="69824"/>
    <lineage>
        <taxon>Bacteria</taxon>
        <taxon>Bacillati</taxon>
        <taxon>Bacillota</taxon>
        <taxon>Erysipelotrichia</taxon>
        <taxon>Erysipelotrichales</taxon>
        <taxon>Coprobacillaceae</taxon>
        <taxon>Thomasclavelia</taxon>
    </lineage>
</organism>
<evidence type="ECO:0000313" key="11">
    <source>
        <dbReference type="Proteomes" id="UP000198558"/>
    </source>
</evidence>
<dbReference type="FunFam" id="3.40.50.300:FF:000224">
    <property type="entry name" value="Energy-coupling factor transporter ATP-binding protein EcfA"/>
    <property type="match status" value="1"/>
</dbReference>
<keyword evidence="8" id="KW-0472">Membrane</keyword>
<protein>
    <submittedName>
        <fullName evidence="10">Energy-coupling factor transport system ATP-binding protein</fullName>
    </submittedName>
</protein>
<comment type="similarity">
    <text evidence="2">Belongs to the ABC transporter superfamily.</text>
</comment>
<dbReference type="Proteomes" id="UP000198558">
    <property type="component" value="Unassembled WGS sequence"/>
</dbReference>
<keyword evidence="3" id="KW-0813">Transport</keyword>
<dbReference type="NCBIfam" id="TIGR04520">
    <property type="entry name" value="ECF_ATPase_1"/>
    <property type="match status" value="1"/>
</dbReference>
<comment type="subcellular location">
    <subcellularLocation>
        <location evidence="1">Cell membrane</location>
        <topology evidence="1">Peripheral membrane protein</topology>
    </subcellularLocation>
</comment>
<dbReference type="EMBL" id="FOIN01000002">
    <property type="protein sequence ID" value="SET15586.1"/>
    <property type="molecule type" value="Genomic_DNA"/>
</dbReference>
<evidence type="ECO:0000259" key="9">
    <source>
        <dbReference type="PROSITE" id="PS50893"/>
    </source>
</evidence>
<evidence type="ECO:0000256" key="1">
    <source>
        <dbReference type="ARBA" id="ARBA00004202"/>
    </source>
</evidence>
<dbReference type="PROSITE" id="PS50893">
    <property type="entry name" value="ABC_TRANSPORTER_2"/>
    <property type="match status" value="1"/>
</dbReference>
<evidence type="ECO:0000256" key="7">
    <source>
        <dbReference type="ARBA" id="ARBA00022967"/>
    </source>
</evidence>
<evidence type="ECO:0000313" key="10">
    <source>
        <dbReference type="EMBL" id="SET15586.1"/>
    </source>
</evidence>
<dbReference type="PANTHER" id="PTHR43553:SF24">
    <property type="entry name" value="ENERGY-COUPLING FACTOR TRANSPORTER ATP-BINDING PROTEIN ECFA1"/>
    <property type="match status" value="1"/>
</dbReference>
<proteinExistence type="inferred from homology"/>
<dbReference type="PROSITE" id="PS00211">
    <property type="entry name" value="ABC_TRANSPORTER_1"/>
    <property type="match status" value="1"/>
</dbReference>
<name>A0A1I0C8L8_9FIRM</name>
<evidence type="ECO:0000256" key="3">
    <source>
        <dbReference type="ARBA" id="ARBA00022448"/>
    </source>
</evidence>
<dbReference type="Pfam" id="PF00005">
    <property type="entry name" value="ABC_tran"/>
    <property type="match status" value="1"/>
</dbReference>
<dbReference type="InterPro" id="IPR030947">
    <property type="entry name" value="EcfA_1"/>
</dbReference>
<dbReference type="CDD" id="cd03225">
    <property type="entry name" value="ABC_cobalt_CbiO_domain1"/>
    <property type="match status" value="1"/>
</dbReference>
<dbReference type="GO" id="GO:0005524">
    <property type="term" value="F:ATP binding"/>
    <property type="evidence" value="ECO:0007669"/>
    <property type="project" value="UniProtKB-KW"/>
</dbReference>
<keyword evidence="11" id="KW-1185">Reference proteome</keyword>
<dbReference type="GO" id="GO:0042626">
    <property type="term" value="F:ATPase-coupled transmembrane transporter activity"/>
    <property type="evidence" value="ECO:0007669"/>
    <property type="project" value="TreeGrafter"/>
</dbReference>
<evidence type="ECO:0000256" key="5">
    <source>
        <dbReference type="ARBA" id="ARBA00022741"/>
    </source>
</evidence>
<gene>
    <name evidence="10" type="ORF">SAMN04489758_102128</name>
</gene>
<dbReference type="GO" id="GO:0043190">
    <property type="term" value="C:ATP-binding cassette (ABC) transporter complex"/>
    <property type="evidence" value="ECO:0007669"/>
    <property type="project" value="TreeGrafter"/>
</dbReference>
<dbReference type="InterPro" id="IPR003439">
    <property type="entry name" value="ABC_transporter-like_ATP-bd"/>
</dbReference>
<dbReference type="RefSeq" id="WP_092351971.1">
    <property type="nucleotide sequence ID" value="NZ_CANSQN010000020.1"/>
</dbReference>
<sequence>MDKIIRVRDLSFEYEPGLKTIDHISFDIEQGDYVAILGHNGSGKSTIAKLLIGLLEKSEGSIIINDDELNLDNLYKVRDNIGIVFQNPDNQFIGATVRDDIAFGLENNCVPQEDMGEIINIYASKVGMSDFLDHEPTKLSGGQKQRVAIAGILAMNPKIIILDEATSMLDPMGRREINTIVKELNQKKEVTIISITHDIEEAKNADQVVILNSGKIVAQGKPKDILSNETNLRKYELDIPFALKVALGLQKNGIKTSKTLDMEVLIKELCQLHLKK</sequence>
<dbReference type="GeneID" id="78287434"/>
<dbReference type="AlphaFoldDB" id="A0A1I0C8L8"/>
<reference evidence="11" key="1">
    <citation type="submission" date="2016-10" db="EMBL/GenBank/DDBJ databases">
        <authorList>
            <person name="Varghese N."/>
            <person name="Submissions S."/>
        </authorList>
    </citation>
    <scope>NUCLEOTIDE SEQUENCE [LARGE SCALE GENOMIC DNA]</scope>
    <source>
        <strain evidence="11">DSM 1551</strain>
    </source>
</reference>
<dbReference type="NCBIfam" id="NF010167">
    <property type="entry name" value="PRK13648.1"/>
    <property type="match status" value="1"/>
</dbReference>
<dbReference type="PANTHER" id="PTHR43553">
    <property type="entry name" value="HEAVY METAL TRANSPORTER"/>
    <property type="match status" value="1"/>
</dbReference>
<dbReference type="Gene3D" id="3.40.50.300">
    <property type="entry name" value="P-loop containing nucleotide triphosphate hydrolases"/>
    <property type="match status" value="1"/>
</dbReference>
<dbReference type="OrthoDB" id="9784332at2"/>
<evidence type="ECO:0000256" key="2">
    <source>
        <dbReference type="ARBA" id="ARBA00005417"/>
    </source>
</evidence>
<keyword evidence="5" id="KW-0547">Nucleotide-binding</keyword>
<dbReference type="SUPFAM" id="SSF52540">
    <property type="entry name" value="P-loop containing nucleoside triphosphate hydrolases"/>
    <property type="match status" value="1"/>
</dbReference>
<accession>A0A1I0C8L8</accession>
<keyword evidence="7" id="KW-1278">Translocase</keyword>
<dbReference type="InterPro" id="IPR015856">
    <property type="entry name" value="ABC_transpr_CbiO/EcfA_su"/>
</dbReference>
<dbReference type="GO" id="GO:0016887">
    <property type="term" value="F:ATP hydrolysis activity"/>
    <property type="evidence" value="ECO:0007669"/>
    <property type="project" value="InterPro"/>
</dbReference>
<evidence type="ECO:0000256" key="8">
    <source>
        <dbReference type="ARBA" id="ARBA00023136"/>
    </source>
</evidence>
<dbReference type="SMART" id="SM00382">
    <property type="entry name" value="AAA"/>
    <property type="match status" value="1"/>
</dbReference>
<dbReference type="InterPro" id="IPR017871">
    <property type="entry name" value="ABC_transporter-like_CS"/>
</dbReference>
<evidence type="ECO:0000256" key="6">
    <source>
        <dbReference type="ARBA" id="ARBA00022840"/>
    </source>
</evidence>
<dbReference type="InterPro" id="IPR050095">
    <property type="entry name" value="ECF_ABC_transporter_ATP-bd"/>
</dbReference>
<keyword evidence="4" id="KW-1003">Cell membrane</keyword>
<keyword evidence="6 10" id="KW-0067">ATP-binding</keyword>
<feature type="domain" description="ABC transporter" evidence="9">
    <location>
        <begin position="5"/>
        <end position="238"/>
    </location>
</feature>
<evidence type="ECO:0000256" key="4">
    <source>
        <dbReference type="ARBA" id="ARBA00022475"/>
    </source>
</evidence>